<comment type="caution">
    <text evidence="1">The sequence shown here is derived from an EMBL/GenBank/DDBJ whole genome shotgun (WGS) entry which is preliminary data.</text>
</comment>
<evidence type="ECO:0000313" key="1">
    <source>
        <dbReference type="EMBL" id="GMH21355.1"/>
    </source>
</evidence>
<sequence>MPGALNKGIGLDYTRCTPASSFGRISCPSRMAIGPMKTAMRTDPPCQLNKNSTLTGRIQRAIRSKELYIDFKIAAAGTKP</sequence>
<accession>A0AAD3T205</accession>
<evidence type="ECO:0000313" key="2">
    <source>
        <dbReference type="Proteomes" id="UP001279734"/>
    </source>
</evidence>
<proteinExistence type="predicted"/>
<dbReference type="AlphaFoldDB" id="A0AAD3T205"/>
<gene>
    <name evidence="1" type="ORF">Nepgr_023197</name>
</gene>
<reference evidence="1" key="1">
    <citation type="submission" date="2023-05" db="EMBL/GenBank/DDBJ databases">
        <title>Nepenthes gracilis genome sequencing.</title>
        <authorList>
            <person name="Fukushima K."/>
        </authorList>
    </citation>
    <scope>NUCLEOTIDE SEQUENCE</scope>
    <source>
        <strain evidence="1">SING2019-196</strain>
    </source>
</reference>
<dbReference type="EMBL" id="BSYO01000023">
    <property type="protein sequence ID" value="GMH21355.1"/>
    <property type="molecule type" value="Genomic_DNA"/>
</dbReference>
<protein>
    <submittedName>
        <fullName evidence="1">Uncharacterized protein</fullName>
    </submittedName>
</protein>
<keyword evidence="2" id="KW-1185">Reference proteome</keyword>
<name>A0AAD3T205_NEPGR</name>
<organism evidence="1 2">
    <name type="scientific">Nepenthes gracilis</name>
    <name type="common">Slender pitcher plant</name>
    <dbReference type="NCBI Taxonomy" id="150966"/>
    <lineage>
        <taxon>Eukaryota</taxon>
        <taxon>Viridiplantae</taxon>
        <taxon>Streptophyta</taxon>
        <taxon>Embryophyta</taxon>
        <taxon>Tracheophyta</taxon>
        <taxon>Spermatophyta</taxon>
        <taxon>Magnoliopsida</taxon>
        <taxon>eudicotyledons</taxon>
        <taxon>Gunneridae</taxon>
        <taxon>Pentapetalae</taxon>
        <taxon>Caryophyllales</taxon>
        <taxon>Nepenthaceae</taxon>
        <taxon>Nepenthes</taxon>
    </lineage>
</organism>
<dbReference type="Proteomes" id="UP001279734">
    <property type="component" value="Unassembled WGS sequence"/>
</dbReference>